<feature type="region of interest" description="Disordered" evidence="2">
    <location>
        <begin position="758"/>
        <end position="800"/>
    </location>
</feature>
<feature type="compositionally biased region" description="Polar residues" evidence="2">
    <location>
        <begin position="149"/>
        <end position="184"/>
    </location>
</feature>
<evidence type="ECO:0008006" key="5">
    <source>
        <dbReference type="Google" id="ProtNLM"/>
    </source>
</evidence>
<keyword evidence="4" id="KW-1185">Reference proteome</keyword>
<dbReference type="RefSeq" id="XP_022658388.1">
    <property type="nucleotide sequence ID" value="XM_022802653.1"/>
</dbReference>
<feature type="region of interest" description="Disordered" evidence="2">
    <location>
        <begin position="111"/>
        <end position="401"/>
    </location>
</feature>
<proteinExistence type="inferred from homology"/>
<dbReference type="Proteomes" id="UP000594260">
    <property type="component" value="Unplaced"/>
</dbReference>
<accession>A0A7M7K6F7</accession>
<name>A0A7M7K6F7_VARDE</name>
<feature type="compositionally biased region" description="Low complexity" evidence="2">
    <location>
        <begin position="208"/>
        <end position="218"/>
    </location>
</feature>
<reference evidence="3" key="1">
    <citation type="submission" date="2021-01" db="UniProtKB">
        <authorList>
            <consortium name="EnsemblMetazoa"/>
        </authorList>
    </citation>
    <scope>IDENTIFICATION</scope>
</reference>
<dbReference type="Pfam" id="PF03803">
    <property type="entry name" value="Scramblase"/>
    <property type="match status" value="1"/>
</dbReference>
<feature type="compositionally biased region" description="Polar residues" evidence="2">
    <location>
        <begin position="112"/>
        <end position="127"/>
    </location>
</feature>
<feature type="compositionally biased region" description="Basic and acidic residues" evidence="2">
    <location>
        <begin position="1"/>
        <end position="22"/>
    </location>
</feature>
<feature type="compositionally biased region" description="Pro residues" evidence="2">
    <location>
        <begin position="432"/>
        <end position="443"/>
    </location>
</feature>
<dbReference type="GO" id="GO:0017128">
    <property type="term" value="F:phospholipid scramblase activity"/>
    <property type="evidence" value="ECO:0007669"/>
    <property type="project" value="InterPro"/>
</dbReference>
<feature type="compositionally biased region" description="Basic and acidic residues" evidence="2">
    <location>
        <begin position="288"/>
        <end position="302"/>
    </location>
</feature>
<dbReference type="OrthoDB" id="191150at2759"/>
<dbReference type="GO" id="GO:0005886">
    <property type="term" value="C:plasma membrane"/>
    <property type="evidence" value="ECO:0007669"/>
    <property type="project" value="TreeGrafter"/>
</dbReference>
<evidence type="ECO:0000313" key="4">
    <source>
        <dbReference type="Proteomes" id="UP000594260"/>
    </source>
</evidence>
<feature type="compositionally biased region" description="Polar residues" evidence="2">
    <location>
        <begin position="253"/>
        <end position="287"/>
    </location>
</feature>
<dbReference type="GeneID" id="111249159"/>
<sequence>MPSPEKSTDKDAMTVDFEHSANEETVTPVKEADSESAVNSVNSVCPIGASAVTTKLTSPDVSRAVRPKCPESKSKAKSLTSTNNIASNMLADCRKKPPHSKCAVTMHATVAASKQDNAENNSASINNKVGKPATVDSINVVVNNKAEKSVSTSDNNHQDDQVSSSLSPDTNPNSSVEKCITPNSGKVPRKLVSPDLLSGSAEKSQRPAASASHSVSVAKPATSEVAVNTHIKSEVQVNKCGSPENDGEEKSHSYSGTLSVPRSGGYNSVSRVTSDQLVSLQESTSTASHDRLGSHNRQDSVSDKPVVSPDQTLPDTSEITPITPDVPEVTITSTPRSLSCEREPSYQQHVRTRPDTIEVNHATQTDTPEPSIEAATTHDDDNNAPKQIENDTQPEYDRSTHSYEPLPAVHLQQVENSEENPPLHPHQHAMKRPPPPPIPPHPPASIVQRNNQSNGRKQMATIHTVKAVTTSAATAEVGVTTPVSITSSAMIHVTSVTTFRKQPNSVAPVSHPPVPIKHHRRASQGLLPQLTHVDQLLIKQRLPVAELRRNSDFNNKYTLRTILGQDVFRAEEATTLCARDCCGPDRAFHMNIVDLHGRPVIALERPPWLNVCCCCPLLPVCQQETRIEAPPGSVIGVIREEQTWFGVSPRFAVNDLDGKLLYEIQGPTCPRVACFLDGDIDFTITDPTGMEVGRVSKEWDNLPKELLATSDNFGVAFPEDIPATHKALLIGVAFILDFVYYEREREKYSRTGLAQQIPSVANSRRSSSQHSDTSNEVNENFPAWGGGIETHSRDESGGGD</sequence>
<organism evidence="3 4">
    <name type="scientific">Varroa destructor</name>
    <name type="common">Honeybee mite</name>
    <dbReference type="NCBI Taxonomy" id="109461"/>
    <lineage>
        <taxon>Eukaryota</taxon>
        <taxon>Metazoa</taxon>
        <taxon>Ecdysozoa</taxon>
        <taxon>Arthropoda</taxon>
        <taxon>Chelicerata</taxon>
        <taxon>Arachnida</taxon>
        <taxon>Acari</taxon>
        <taxon>Parasitiformes</taxon>
        <taxon>Mesostigmata</taxon>
        <taxon>Gamasina</taxon>
        <taxon>Dermanyssoidea</taxon>
        <taxon>Varroidae</taxon>
        <taxon>Varroa</taxon>
    </lineage>
</organism>
<dbReference type="SUPFAM" id="SSF54518">
    <property type="entry name" value="Tubby C-terminal domain-like"/>
    <property type="match status" value="1"/>
</dbReference>
<dbReference type="PANTHER" id="PTHR23248:SF9">
    <property type="entry name" value="PHOSPHOLIPID SCRAMBLASE"/>
    <property type="match status" value="1"/>
</dbReference>
<protein>
    <recommendedName>
        <fullName evidence="5">Phospholipid scramblase</fullName>
    </recommendedName>
</protein>
<evidence type="ECO:0000256" key="1">
    <source>
        <dbReference type="ARBA" id="ARBA00005350"/>
    </source>
</evidence>
<feature type="region of interest" description="Disordered" evidence="2">
    <location>
        <begin position="57"/>
        <end position="83"/>
    </location>
</feature>
<dbReference type="PANTHER" id="PTHR23248">
    <property type="entry name" value="PHOSPHOLIPID SCRAMBLASE-RELATED"/>
    <property type="match status" value="1"/>
</dbReference>
<dbReference type="EnsemblMetazoa" id="XM_022802653">
    <property type="protein sequence ID" value="XP_022658388"/>
    <property type="gene ID" value="LOC111249159"/>
</dbReference>
<dbReference type="AlphaFoldDB" id="A0A7M7K6F7"/>
<dbReference type="KEGG" id="vde:111249159"/>
<evidence type="ECO:0000313" key="3">
    <source>
        <dbReference type="EnsemblMetazoa" id="XP_022658388"/>
    </source>
</evidence>
<feature type="compositionally biased region" description="Low complexity" evidence="2">
    <location>
        <begin position="759"/>
        <end position="774"/>
    </location>
</feature>
<comment type="similarity">
    <text evidence="1">Belongs to the phospholipid scramblase family.</text>
</comment>
<evidence type="ECO:0000256" key="2">
    <source>
        <dbReference type="SAM" id="MobiDB-lite"/>
    </source>
</evidence>
<dbReference type="InParanoid" id="A0A7M7K6F7"/>
<dbReference type="InterPro" id="IPR005552">
    <property type="entry name" value="Scramblase"/>
</dbReference>
<feature type="compositionally biased region" description="Polar residues" evidence="2">
    <location>
        <begin position="309"/>
        <end position="320"/>
    </location>
</feature>
<feature type="region of interest" description="Disordered" evidence="2">
    <location>
        <begin position="1"/>
        <end position="39"/>
    </location>
</feature>
<feature type="region of interest" description="Disordered" evidence="2">
    <location>
        <begin position="415"/>
        <end position="455"/>
    </location>
</feature>
<feature type="compositionally biased region" description="Basic and acidic residues" evidence="2">
    <location>
        <begin position="790"/>
        <end position="800"/>
    </location>
</feature>
<dbReference type="InterPro" id="IPR025659">
    <property type="entry name" value="Tubby-like_C"/>
</dbReference>